<feature type="transmembrane region" description="Helical" evidence="6">
    <location>
        <begin position="327"/>
        <end position="345"/>
    </location>
</feature>
<sequence length="346" mass="39352">TSTNQFSGIRWVWKNNTKKIQLMETHNLRRRETTLHSELEALKWTIESMFQHSTCQSFGTYCKNLIAMIKYLQAWPNFSVELEVIQIILMCYLDFKITYVPRTQNEIADSLVRNTRSFHRSLCFIGCSILVSDYLSSNIFLFLCNLRKEMTFSAMRRDHGTLQAMVGSDLNELATAAKNLANHTLMLTGLGFGTSILEWIASIAAIYLLVLDRTNWKTNMLTSLLIPYIFFSLPSVIFGLFRGDVGKWIAFVAVVVQLFFPKHFREWFELPAALILLIVVAPGLIAGTFRDNWVGLVVCLLIGCYLLQEHIRASGGFRNAFTKAHGISNTLGIIALVVFPIWALAF</sequence>
<accession>A0ABQ7N5X9</accession>
<evidence type="ECO:0000256" key="2">
    <source>
        <dbReference type="ARBA" id="ARBA00005852"/>
    </source>
</evidence>
<keyword evidence="4 6" id="KW-1133">Transmembrane helix</keyword>
<feature type="transmembrane region" description="Helical" evidence="6">
    <location>
        <begin position="267"/>
        <end position="286"/>
    </location>
</feature>
<keyword evidence="3 6" id="KW-0812">Transmembrane</keyword>
<evidence type="ECO:0000256" key="3">
    <source>
        <dbReference type="ARBA" id="ARBA00022692"/>
    </source>
</evidence>
<evidence type="ECO:0000256" key="6">
    <source>
        <dbReference type="SAM" id="Phobius"/>
    </source>
</evidence>
<dbReference type="EMBL" id="JADBGQ010000003">
    <property type="protein sequence ID" value="KAG5406321.1"/>
    <property type="molecule type" value="Genomic_DNA"/>
</dbReference>
<feature type="transmembrane region" description="Helical" evidence="6">
    <location>
        <begin position="221"/>
        <end position="239"/>
    </location>
</feature>
<dbReference type="InterPro" id="IPR008892">
    <property type="entry name" value="COR413"/>
</dbReference>
<evidence type="ECO:0000256" key="1">
    <source>
        <dbReference type="ARBA" id="ARBA00004141"/>
    </source>
</evidence>
<dbReference type="Proteomes" id="UP000823674">
    <property type="component" value="Chromosome A03"/>
</dbReference>
<dbReference type="PANTHER" id="PTHR33596">
    <property type="entry name" value="COLD-REGULATED 413 PLASMA MEMBRANE PROTEIN 2"/>
    <property type="match status" value="1"/>
</dbReference>
<proteinExistence type="inferred from homology"/>
<evidence type="ECO:0000256" key="5">
    <source>
        <dbReference type="ARBA" id="ARBA00023136"/>
    </source>
</evidence>
<dbReference type="Pfam" id="PF05562">
    <property type="entry name" value="WCOR413"/>
    <property type="match status" value="1"/>
</dbReference>
<organism evidence="7 8">
    <name type="scientific">Brassica rapa subsp. trilocularis</name>
    <dbReference type="NCBI Taxonomy" id="1813537"/>
    <lineage>
        <taxon>Eukaryota</taxon>
        <taxon>Viridiplantae</taxon>
        <taxon>Streptophyta</taxon>
        <taxon>Embryophyta</taxon>
        <taxon>Tracheophyta</taxon>
        <taxon>Spermatophyta</taxon>
        <taxon>Magnoliopsida</taxon>
        <taxon>eudicotyledons</taxon>
        <taxon>Gunneridae</taxon>
        <taxon>Pentapetalae</taxon>
        <taxon>rosids</taxon>
        <taxon>malvids</taxon>
        <taxon>Brassicales</taxon>
        <taxon>Brassicaceae</taxon>
        <taxon>Brassiceae</taxon>
        <taxon>Brassica</taxon>
    </lineage>
</organism>
<reference evidence="7 8" key="1">
    <citation type="submission" date="2021-03" db="EMBL/GenBank/DDBJ databases">
        <authorList>
            <person name="King G.J."/>
            <person name="Bancroft I."/>
            <person name="Baten A."/>
            <person name="Bloomfield J."/>
            <person name="Borpatragohain P."/>
            <person name="He Z."/>
            <person name="Irish N."/>
            <person name="Irwin J."/>
            <person name="Liu K."/>
            <person name="Mauleon R.P."/>
            <person name="Moore J."/>
            <person name="Morris R."/>
            <person name="Ostergaard L."/>
            <person name="Wang B."/>
            <person name="Wells R."/>
        </authorList>
    </citation>
    <scope>NUCLEOTIDE SEQUENCE [LARGE SCALE GENOMIC DNA]</scope>
    <source>
        <strain evidence="7">R-o-18</strain>
        <tissue evidence="7">Leaf</tissue>
    </source>
</reference>
<feature type="transmembrane region" description="Helical" evidence="6">
    <location>
        <begin position="185"/>
        <end position="209"/>
    </location>
</feature>
<name>A0ABQ7N5X9_BRACM</name>
<keyword evidence="8" id="KW-1185">Reference proteome</keyword>
<keyword evidence="5 6" id="KW-0472">Membrane</keyword>
<comment type="similarity">
    <text evidence="2">Belongs to the Cold-regulated 413 protein family.</text>
</comment>
<feature type="transmembrane region" description="Helical" evidence="6">
    <location>
        <begin position="122"/>
        <end position="143"/>
    </location>
</feature>
<feature type="non-terminal residue" evidence="7">
    <location>
        <position position="1"/>
    </location>
</feature>
<protein>
    <submittedName>
        <fullName evidence="7">Uncharacterized protein</fullName>
    </submittedName>
</protein>
<feature type="transmembrane region" description="Helical" evidence="6">
    <location>
        <begin position="292"/>
        <end position="307"/>
    </location>
</feature>
<comment type="caution">
    <text evidence="7">The sequence shown here is derived from an EMBL/GenBank/DDBJ whole genome shotgun (WGS) entry which is preliminary data.</text>
</comment>
<evidence type="ECO:0000256" key="4">
    <source>
        <dbReference type="ARBA" id="ARBA00022989"/>
    </source>
</evidence>
<evidence type="ECO:0000313" key="8">
    <source>
        <dbReference type="Proteomes" id="UP000823674"/>
    </source>
</evidence>
<comment type="subcellular location">
    <subcellularLocation>
        <location evidence="1">Membrane</location>
        <topology evidence="1">Multi-pass membrane protein</topology>
    </subcellularLocation>
</comment>
<evidence type="ECO:0000313" key="7">
    <source>
        <dbReference type="EMBL" id="KAG5406321.1"/>
    </source>
</evidence>
<gene>
    <name evidence="7" type="primary">A03p048880.1_BraROA</name>
    <name evidence="7" type="ORF">IGI04_012440</name>
</gene>
<dbReference type="PANTHER" id="PTHR33596:SF1">
    <property type="entry name" value="COLD-REGULATED 413 PLASMA MEMBRANE PROTEIN 1-RELATED"/>
    <property type="match status" value="1"/>
</dbReference>